<dbReference type="CDD" id="cd12363">
    <property type="entry name" value="RRM_TRA2"/>
    <property type="match status" value="1"/>
</dbReference>
<evidence type="ECO:0000256" key="2">
    <source>
        <dbReference type="SAM" id="MobiDB-lite"/>
    </source>
</evidence>
<dbReference type="AlphaFoldDB" id="A0A0R3U5A4"/>
<organism evidence="6">
    <name type="scientific">Mesocestoides corti</name>
    <name type="common">Flatworm</name>
    <dbReference type="NCBI Taxonomy" id="53468"/>
    <lineage>
        <taxon>Eukaryota</taxon>
        <taxon>Metazoa</taxon>
        <taxon>Spiralia</taxon>
        <taxon>Lophotrochozoa</taxon>
        <taxon>Platyhelminthes</taxon>
        <taxon>Cestoda</taxon>
        <taxon>Eucestoda</taxon>
        <taxon>Cyclophyllidea</taxon>
        <taxon>Mesocestoididae</taxon>
        <taxon>Mesocestoides</taxon>
    </lineage>
</organism>
<dbReference type="PANTHER" id="PTHR48034">
    <property type="entry name" value="TRANSFORMER-2 SEX-DETERMINING PROTEIN-RELATED"/>
    <property type="match status" value="1"/>
</dbReference>
<proteinExistence type="predicted"/>
<reference evidence="6" key="2">
    <citation type="submission" date="2019-11" db="UniProtKB">
        <authorList>
            <consortium name="WormBaseParasite"/>
        </authorList>
    </citation>
    <scope>IDENTIFICATION</scope>
</reference>
<evidence type="ECO:0000259" key="3">
    <source>
        <dbReference type="PROSITE" id="PS50102"/>
    </source>
</evidence>
<dbReference type="WBParaSite" id="MCU_007303-RA">
    <property type="protein sequence ID" value="MCU_007303-RA"/>
    <property type="gene ID" value="MCU_007303"/>
</dbReference>
<dbReference type="Pfam" id="PF00076">
    <property type="entry name" value="RRM_1"/>
    <property type="match status" value="1"/>
</dbReference>
<dbReference type="EMBL" id="UXSR01000270">
    <property type="protein sequence ID" value="VDD75885.1"/>
    <property type="molecule type" value="Genomic_DNA"/>
</dbReference>
<feature type="compositionally biased region" description="Basic and acidic residues" evidence="2">
    <location>
        <begin position="46"/>
        <end position="85"/>
    </location>
</feature>
<evidence type="ECO:0000313" key="5">
    <source>
        <dbReference type="Proteomes" id="UP000267029"/>
    </source>
</evidence>
<keyword evidence="5" id="KW-1185">Reference proteome</keyword>
<evidence type="ECO:0000313" key="6">
    <source>
        <dbReference type="WBParaSite" id="MCU_007303-RA"/>
    </source>
</evidence>
<dbReference type="STRING" id="53468.A0A0R3U5A4"/>
<feature type="region of interest" description="Disordered" evidence="2">
    <location>
        <begin position="185"/>
        <end position="329"/>
    </location>
</feature>
<dbReference type="InterPro" id="IPR035979">
    <property type="entry name" value="RBD_domain_sf"/>
</dbReference>
<dbReference type="PROSITE" id="PS50102">
    <property type="entry name" value="RRM"/>
    <property type="match status" value="1"/>
</dbReference>
<dbReference type="InterPro" id="IPR000504">
    <property type="entry name" value="RRM_dom"/>
</dbReference>
<reference evidence="4 5" key="1">
    <citation type="submission" date="2018-10" db="EMBL/GenBank/DDBJ databases">
        <authorList>
            <consortium name="Pathogen Informatics"/>
        </authorList>
    </citation>
    <scope>NUCLEOTIDE SEQUENCE [LARGE SCALE GENOMIC DNA]</scope>
</reference>
<dbReference type="InterPro" id="IPR050441">
    <property type="entry name" value="RBM"/>
</dbReference>
<dbReference type="SMART" id="SM00360">
    <property type="entry name" value="RRM"/>
    <property type="match status" value="1"/>
</dbReference>
<sequence>MPKIISTPVSVSMSYENQDYGARPRRGRYEDYGSPPNRGRSSEYLTEERPRRPIYRGEMRPRYREYEEMSERRPPPRKDYVDRRAGGGSFYGNAPPRRPETSRPCKVLGVFGLSVHTTERDLYNIFSSYGRVRDIQMVYDNLTGRSRGFAFVYYDSTEDARRAKTNCEGGLDIDGKIARVDYSLTTAPHKPTPGVYMGKLRTGFDEDRRRSRPYDRPPRYNRYPGDDGSYDRPPSRFDNSRYSVNYQHDAPPPRRSLRDRSPPRHSRHVSRTGERRRTISSSRSRSPPPVFNGSRKVSEGPSESLRKSGTTSSAGGGGKAVDESWSDAE</sequence>
<feature type="domain" description="RRM" evidence="3">
    <location>
        <begin position="106"/>
        <end position="185"/>
    </location>
</feature>
<dbReference type="GO" id="GO:0003723">
    <property type="term" value="F:RNA binding"/>
    <property type="evidence" value="ECO:0007669"/>
    <property type="project" value="UniProtKB-UniRule"/>
</dbReference>
<evidence type="ECO:0000256" key="1">
    <source>
        <dbReference type="PROSITE-ProRule" id="PRU00176"/>
    </source>
</evidence>
<name>A0A0R3U5A4_MESCO</name>
<dbReference type="Proteomes" id="UP000267029">
    <property type="component" value="Unassembled WGS sequence"/>
</dbReference>
<dbReference type="SUPFAM" id="SSF54928">
    <property type="entry name" value="RNA-binding domain, RBD"/>
    <property type="match status" value="1"/>
</dbReference>
<protein>
    <submittedName>
        <fullName evidence="6">RRM domain-containing protein</fullName>
    </submittedName>
</protein>
<keyword evidence="1" id="KW-0694">RNA-binding</keyword>
<gene>
    <name evidence="4" type="ORF">MCOS_LOCUS1888</name>
</gene>
<feature type="compositionally biased region" description="Polar residues" evidence="2">
    <location>
        <begin position="7"/>
        <end position="17"/>
    </location>
</feature>
<dbReference type="Gene3D" id="3.30.70.330">
    <property type="match status" value="1"/>
</dbReference>
<dbReference type="OrthoDB" id="439808at2759"/>
<feature type="compositionally biased region" description="Basic and acidic residues" evidence="2">
    <location>
        <begin position="202"/>
        <end position="218"/>
    </location>
</feature>
<feature type="compositionally biased region" description="Basic and acidic residues" evidence="2">
    <location>
        <begin position="229"/>
        <end position="239"/>
    </location>
</feature>
<accession>A0A0R3U5A4</accession>
<evidence type="ECO:0000313" key="4">
    <source>
        <dbReference type="EMBL" id="VDD75885.1"/>
    </source>
</evidence>
<dbReference type="InterPro" id="IPR012677">
    <property type="entry name" value="Nucleotide-bd_a/b_plait_sf"/>
</dbReference>
<feature type="region of interest" description="Disordered" evidence="2">
    <location>
        <begin position="1"/>
        <end position="101"/>
    </location>
</feature>